<sequence>MDSEYVIVDLQETGVFHYALSVLLNHQISSVKSSPSMQHKVHDSWRAKLSILIMKLMLSISVPLAKIGDILEVFLNTLSANGGLTNVIYKLLTGQGVEIPQKDSDKYWTVIGHLDPRLDLFAHEDNSDTDDLASFLNSNGDFRPQADLCMMASKLAYENRAIMRQVVTDRWHNTLIRTFSCFAENKKEDSTRVLLLTDREQDARALVVAFRGTEPFSARDWNIDFDFSWFDIPRLGRVHAGFLEALGLGDRNDLGTFLKELDKESDSASSACHGQKILAYYLVFWEIEEILNRNPNAKLYLTGHSLGGALAITFAAVLCYQNKTHILERLAAIYSFGQPRVGDKRFAEYMENKLNDPINRNFRIVYGNDIVPRVPFDDQLFQFKHIAPCFYFNSCYEEKTMSEEPHRNYIPVATRVTAIWEFIQSFFLKYFYGESYQESMTSTVFRMAGIFLPGVVAHSPVNYVNSIRLGPKYLNPQVQIVRDINDL</sequence>
<accession>A0ACC2CVP8</accession>
<keyword evidence="2" id="KW-1185">Reference proteome</keyword>
<comment type="caution">
    <text evidence="1">The sequence shown here is derived from an EMBL/GenBank/DDBJ whole genome shotgun (WGS) entry which is preliminary data.</text>
</comment>
<dbReference type="EMBL" id="CM055099">
    <property type="protein sequence ID" value="KAJ7546072.1"/>
    <property type="molecule type" value="Genomic_DNA"/>
</dbReference>
<gene>
    <name evidence="1" type="ORF">O6H91_08G023400</name>
</gene>
<evidence type="ECO:0000313" key="1">
    <source>
        <dbReference type="EMBL" id="KAJ7546072.1"/>
    </source>
</evidence>
<organism evidence="1 2">
    <name type="scientific">Diphasiastrum complanatum</name>
    <name type="common">Issler's clubmoss</name>
    <name type="synonym">Lycopodium complanatum</name>
    <dbReference type="NCBI Taxonomy" id="34168"/>
    <lineage>
        <taxon>Eukaryota</taxon>
        <taxon>Viridiplantae</taxon>
        <taxon>Streptophyta</taxon>
        <taxon>Embryophyta</taxon>
        <taxon>Tracheophyta</taxon>
        <taxon>Lycopodiopsida</taxon>
        <taxon>Lycopodiales</taxon>
        <taxon>Lycopodiaceae</taxon>
        <taxon>Lycopodioideae</taxon>
        <taxon>Diphasiastrum</taxon>
    </lineage>
</organism>
<evidence type="ECO:0000313" key="2">
    <source>
        <dbReference type="Proteomes" id="UP001162992"/>
    </source>
</evidence>
<name>A0ACC2CVP8_DIPCM</name>
<reference evidence="2" key="1">
    <citation type="journal article" date="2024" name="Proc. Natl. Acad. Sci. U.S.A.">
        <title>Extraordinary preservation of gene collinearity over three hundred million years revealed in homosporous lycophytes.</title>
        <authorList>
            <person name="Li C."/>
            <person name="Wickell D."/>
            <person name="Kuo L.Y."/>
            <person name="Chen X."/>
            <person name="Nie B."/>
            <person name="Liao X."/>
            <person name="Peng D."/>
            <person name="Ji J."/>
            <person name="Jenkins J."/>
            <person name="Williams M."/>
            <person name="Shu S."/>
            <person name="Plott C."/>
            <person name="Barry K."/>
            <person name="Rajasekar S."/>
            <person name="Grimwood J."/>
            <person name="Han X."/>
            <person name="Sun S."/>
            <person name="Hou Z."/>
            <person name="He W."/>
            <person name="Dai G."/>
            <person name="Sun C."/>
            <person name="Schmutz J."/>
            <person name="Leebens-Mack J.H."/>
            <person name="Li F.W."/>
            <person name="Wang L."/>
        </authorList>
    </citation>
    <scope>NUCLEOTIDE SEQUENCE [LARGE SCALE GENOMIC DNA]</scope>
    <source>
        <strain evidence="2">cv. PW_Plant_1</strain>
    </source>
</reference>
<protein>
    <submittedName>
        <fullName evidence="1">Uncharacterized protein</fullName>
    </submittedName>
</protein>
<dbReference type="Proteomes" id="UP001162992">
    <property type="component" value="Chromosome 8"/>
</dbReference>
<proteinExistence type="predicted"/>